<evidence type="ECO:0000256" key="3">
    <source>
        <dbReference type="SAM" id="SignalP"/>
    </source>
</evidence>
<comment type="caution">
    <text evidence="5">The sequence shown here is derived from an EMBL/GenBank/DDBJ whole genome shotgun (WGS) entry which is preliminary data.</text>
</comment>
<feature type="region of interest" description="Disordered" evidence="2">
    <location>
        <begin position="312"/>
        <end position="336"/>
    </location>
</feature>
<evidence type="ECO:0000313" key="5">
    <source>
        <dbReference type="EMBL" id="EDY17061.1"/>
    </source>
</evidence>
<dbReference type="InterPro" id="IPR049492">
    <property type="entry name" value="BD-FAE-like_dom"/>
</dbReference>
<evidence type="ECO:0000259" key="4">
    <source>
        <dbReference type="Pfam" id="PF20434"/>
    </source>
</evidence>
<accession>B4D916</accession>
<proteinExistence type="predicted"/>
<dbReference type="Pfam" id="PF20434">
    <property type="entry name" value="BD-FAE"/>
    <property type="match status" value="1"/>
</dbReference>
<dbReference type="eggNOG" id="COG0657">
    <property type="taxonomic scope" value="Bacteria"/>
</dbReference>
<dbReference type="PANTHER" id="PTHR48081:SF13">
    <property type="entry name" value="ALPHA_BETA HYDROLASE"/>
    <property type="match status" value="1"/>
</dbReference>
<feature type="chain" id="PRO_5002800661" evidence="3">
    <location>
        <begin position="17"/>
        <end position="336"/>
    </location>
</feature>
<reference evidence="5 6" key="1">
    <citation type="journal article" date="2011" name="J. Bacteriol.">
        <title>Genome sequence of Chthoniobacter flavus Ellin428, an aerobic heterotrophic soil bacterium.</title>
        <authorList>
            <person name="Kant R."/>
            <person name="van Passel M.W."/>
            <person name="Palva A."/>
            <person name="Lucas S."/>
            <person name="Lapidus A."/>
            <person name="Glavina Del Rio T."/>
            <person name="Dalin E."/>
            <person name="Tice H."/>
            <person name="Bruce D."/>
            <person name="Goodwin L."/>
            <person name="Pitluck S."/>
            <person name="Larimer F.W."/>
            <person name="Land M.L."/>
            <person name="Hauser L."/>
            <person name="Sangwan P."/>
            <person name="de Vos W.M."/>
            <person name="Janssen P.H."/>
            <person name="Smidt H."/>
        </authorList>
    </citation>
    <scope>NUCLEOTIDE SEQUENCE [LARGE SCALE GENOMIC DNA]</scope>
    <source>
        <strain evidence="5 6">Ellin428</strain>
    </source>
</reference>
<dbReference type="Proteomes" id="UP000005824">
    <property type="component" value="Unassembled WGS sequence"/>
</dbReference>
<dbReference type="InterPro" id="IPR050300">
    <property type="entry name" value="GDXG_lipolytic_enzyme"/>
</dbReference>
<gene>
    <name evidence="5" type="ORF">CfE428DRAFT_5406</name>
</gene>
<evidence type="ECO:0000256" key="2">
    <source>
        <dbReference type="SAM" id="MobiDB-lite"/>
    </source>
</evidence>
<name>B4D916_9BACT</name>
<feature type="signal peptide" evidence="3">
    <location>
        <begin position="1"/>
        <end position="16"/>
    </location>
</feature>
<keyword evidence="1 5" id="KW-0378">Hydrolase</keyword>
<sequence length="336" mass="35924">MKLACFLLLAPLIAFGAPTTDVAGLRKAAEASAERHGVEVHFDQPYAGNDNPMQCVDLYLPKQRKSDKPLPVIAYLHGGGWLAGHRIGGFAGLIRRVQDGEYAGVSIGYRLTGEASWPAQIHDCKAAIRWIRGHAKQYHLDPDKIAIAGNSAGGHLASLLGTSGGVKELEGNLGEWTNESSRVTCVVDLCGPEDLTKPLMFDRLGHPIVKDLAVVGLLGGTYEEKHDEAVAASPLTWVSPDDPPFFIAQGTKDDRVAYANSEALHAALQKAGVKSLLIPITGGGHGSVSNTEVQRRVDQFVDMYLRGIPAEISTEPVPADGPKNQESAKSQVTRAK</sequence>
<dbReference type="SUPFAM" id="SSF53474">
    <property type="entry name" value="alpha/beta-Hydrolases"/>
    <property type="match status" value="1"/>
</dbReference>
<dbReference type="InterPro" id="IPR029058">
    <property type="entry name" value="AB_hydrolase_fold"/>
</dbReference>
<dbReference type="STRING" id="497964.CfE428DRAFT_5406"/>
<dbReference type="GO" id="GO:0016787">
    <property type="term" value="F:hydrolase activity"/>
    <property type="evidence" value="ECO:0007669"/>
    <property type="project" value="UniProtKB-KW"/>
</dbReference>
<dbReference type="InParanoid" id="B4D916"/>
<feature type="compositionally biased region" description="Polar residues" evidence="2">
    <location>
        <begin position="324"/>
        <end position="336"/>
    </location>
</feature>
<dbReference type="PANTHER" id="PTHR48081">
    <property type="entry name" value="AB HYDROLASE SUPERFAMILY PROTEIN C4A8.06C"/>
    <property type="match status" value="1"/>
</dbReference>
<dbReference type="Gene3D" id="3.40.50.1820">
    <property type="entry name" value="alpha/beta hydrolase"/>
    <property type="match status" value="1"/>
</dbReference>
<keyword evidence="3" id="KW-0732">Signal</keyword>
<protein>
    <submittedName>
        <fullName evidence="5">Alpha/beta hydrolase fold-3 domain protein</fullName>
    </submittedName>
</protein>
<keyword evidence="6" id="KW-1185">Reference proteome</keyword>
<organism evidence="5 6">
    <name type="scientific">Chthoniobacter flavus Ellin428</name>
    <dbReference type="NCBI Taxonomy" id="497964"/>
    <lineage>
        <taxon>Bacteria</taxon>
        <taxon>Pseudomonadati</taxon>
        <taxon>Verrucomicrobiota</taxon>
        <taxon>Spartobacteria</taxon>
        <taxon>Chthoniobacterales</taxon>
        <taxon>Chthoniobacteraceae</taxon>
        <taxon>Chthoniobacter</taxon>
    </lineage>
</organism>
<evidence type="ECO:0000256" key="1">
    <source>
        <dbReference type="ARBA" id="ARBA00022801"/>
    </source>
</evidence>
<feature type="domain" description="BD-FAE-like" evidence="4">
    <location>
        <begin position="57"/>
        <end position="268"/>
    </location>
</feature>
<evidence type="ECO:0000313" key="6">
    <source>
        <dbReference type="Proteomes" id="UP000005824"/>
    </source>
</evidence>
<dbReference type="AlphaFoldDB" id="B4D916"/>
<dbReference type="RefSeq" id="WP_006982727.1">
    <property type="nucleotide sequence ID" value="NZ_ABVL01000024.1"/>
</dbReference>
<dbReference type="EMBL" id="ABVL01000024">
    <property type="protein sequence ID" value="EDY17061.1"/>
    <property type="molecule type" value="Genomic_DNA"/>
</dbReference>